<gene>
    <name evidence="6" type="ORF">ZOSMA_6G01910</name>
</gene>
<reference evidence="7" key="1">
    <citation type="journal article" date="2016" name="Nature">
        <title>The genome of the seagrass Zostera marina reveals angiosperm adaptation to the sea.</title>
        <authorList>
            <person name="Olsen J.L."/>
            <person name="Rouze P."/>
            <person name="Verhelst B."/>
            <person name="Lin Y.-C."/>
            <person name="Bayer T."/>
            <person name="Collen J."/>
            <person name="Dattolo E."/>
            <person name="De Paoli E."/>
            <person name="Dittami S."/>
            <person name="Maumus F."/>
            <person name="Michel G."/>
            <person name="Kersting A."/>
            <person name="Lauritano C."/>
            <person name="Lohaus R."/>
            <person name="Toepel M."/>
            <person name="Tonon T."/>
            <person name="Vanneste K."/>
            <person name="Amirebrahimi M."/>
            <person name="Brakel J."/>
            <person name="Bostroem C."/>
            <person name="Chovatia M."/>
            <person name="Grimwood J."/>
            <person name="Jenkins J.W."/>
            <person name="Jueterbock A."/>
            <person name="Mraz A."/>
            <person name="Stam W.T."/>
            <person name="Tice H."/>
            <person name="Bornberg-Bauer E."/>
            <person name="Green P.J."/>
            <person name="Pearson G.A."/>
            <person name="Procaccini G."/>
            <person name="Duarte C.M."/>
            <person name="Schmutz J."/>
            <person name="Reusch T.B.H."/>
            <person name="Van de Peer Y."/>
        </authorList>
    </citation>
    <scope>NUCLEOTIDE SEQUENCE [LARGE SCALE GENOMIC DNA]</scope>
    <source>
        <strain evidence="7">cv. Finnish</strain>
    </source>
</reference>
<keyword evidence="7" id="KW-1185">Reference proteome</keyword>
<dbReference type="SUPFAM" id="SSF51445">
    <property type="entry name" value="(Trans)glycosidases"/>
    <property type="match status" value="1"/>
</dbReference>
<evidence type="ECO:0000256" key="1">
    <source>
        <dbReference type="ARBA" id="ARBA00008773"/>
    </source>
</evidence>
<dbReference type="GO" id="GO:0005975">
    <property type="term" value="P:carbohydrate metabolic process"/>
    <property type="evidence" value="ECO:0007669"/>
    <property type="project" value="InterPro"/>
</dbReference>
<dbReference type="OMA" id="LFWPANR"/>
<dbReference type="AlphaFoldDB" id="A0A0K9NR69"/>
<dbReference type="InterPro" id="IPR044965">
    <property type="entry name" value="Glyco_hydro_17_plant"/>
</dbReference>
<dbReference type="Pfam" id="PF00332">
    <property type="entry name" value="Glyco_hydro_17"/>
    <property type="match status" value="1"/>
</dbReference>
<dbReference type="GO" id="GO:0042973">
    <property type="term" value="F:glucan endo-1,3-beta-D-glucosidase activity"/>
    <property type="evidence" value="ECO:0007669"/>
    <property type="project" value="UniProtKB-ARBA"/>
</dbReference>
<evidence type="ECO:0000256" key="2">
    <source>
        <dbReference type="ARBA" id="ARBA00022801"/>
    </source>
</evidence>
<sequence length="339" mass="36840">MMKKIILGFPLAVLLILLLLPPDGGEAIGVCYGRNGNNLPAASEVVSLYKSKSIGGMRIYNTDGATLNSLKGSNIEVIMDVAKVDIINIAKDKNAARGWVKDNVINFWPAVKFKYISVGNELIHRNSIEKYILQAISNIEAALSRAGVGGKIKVSTAVDTGVLGQSYPPSNGVFSNSATYLIPIIQHLANTGAPLLVNIYPYFSYISNKAQIKLEYALFTASGTVVTDGQYKYNNLFDALVDSVYAAMEKVSPGGSRVPIVVSESGWPSADGDSASIVNAKTYNSNLIRHVNKGTPRRSGKPIETYIFAMFNENQKPAGYERHWGLFYPNKNPVYSISF</sequence>
<evidence type="ECO:0000256" key="4">
    <source>
        <dbReference type="RuleBase" id="RU004335"/>
    </source>
</evidence>
<proteinExistence type="inferred from homology"/>
<keyword evidence="5" id="KW-0732">Signal</keyword>
<keyword evidence="2" id="KW-0378">Hydrolase</keyword>
<comment type="similarity">
    <text evidence="1 4">Belongs to the glycosyl hydrolase 17 family.</text>
</comment>
<dbReference type="PANTHER" id="PTHR32227">
    <property type="entry name" value="GLUCAN ENDO-1,3-BETA-GLUCOSIDASE BG1-RELATED-RELATED"/>
    <property type="match status" value="1"/>
</dbReference>
<accession>A0A0K9NR69</accession>
<keyword evidence="3" id="KW-0326">Glycosidase</keyword>
<dbReference type="Gene3D" id="3.20.20.80">
    <property type="entry name" value="Glycosidases"/>
    <property type="match status" value="1"/>
</dbReference>
<evidence type="ECO:0000256" key="3">
    <source>
        <dbReference type="ARBA" id="ARBA00023295"/>
    </source>
</evidence>
<protein>
    <submittedName>
        <fullName evidence="6">Beta-1,3-endoglucanase, family GH17</fullName>
    </submittedName>
</protein>
<dbReference type="InterPro" id="IPR017853">
    <property type="entry name" value="GH"/>
</dbReference>
<dbReference type="InterPro" id="IPR000490">
    <property type="entry name" value="Glyco_hydro_17"/>
</dbReference>
<dbReference type="OrthoDB" id="941679at2759"/>
<comment type="caution">
    <text evidence="6">The sequence shown here is derived from an EMBL/GenBank/DDBJ whole genome shotgun (WGS) entry which is preliminary data.</text>
</comment>
<evidence type="ECO:0000313" key="7">
    <source>
        <dbReference type="Proteomes" id="UP000036987"/>
    </source>
</evidence>
<organism evidence="6 7">
    <name type="scientific">Zostera marina</name>
    <name type="common">Eelgrass</name>
    <dbReference type="NCBI Taxonomy" id="29655"/>
    <lineage>
        <taxon>Eukaryota</taxon>
        <taxon>Viridiplantae</taxon>
        <taxon>Streptophyta</taxon>
        <taxon>Embryophyta</taxon>
        <taxon>Tracheophyta</taxon>
        <taxon>Spermatophyta</taxon>
        <taxon>Magnoliopsida</taxon>
        <taxon>Liliopsida</taxon>
        <taxon>Zosteraceae</taxon>
        <taxon>Zostera</taxon>
    </lineage>
</organism>
<dbReference type="FunFam" id="3.20.20.80:FF:000010">
    <property type="entry name" value="glucan endo-1,3-beta-glucosidase, basic"/>
    <property type="match status" value="1"/>
</dbReference>
<name>A0A0K9NR69_ZOSMR</name>
<feature type="chain" id="PRO_5005527115" evidence="5">
    <location>
        <begin position="28"/>
        <end position="339"/>
    </location>
</feature>
<feature type="signal peptide" evidence="5">
    <location>
        <begin position="1"/>
        <end position="27"/>
    </location>
</feature>
<evidence type="ECO:0000256" key="5">
    <source>
        <dbReference type="SAM" id="SignalP"/>
    </source>
</evidence>
<dbReference type="STRING" id="29655.A0A0K9NR69"/>
<evidence type="ECO:0000313" key="6">
    <source>
        <dbReference type="EMBL" id="KMZ59256.1"/>
    </source>
</evidence>
<dbReference type="Proteomes" id="UP000036987">
    <property type="component" value="Unassembled WGS sequence"/>
</dbReference>
<dbReference type="EMBL" id="LFYR01001803">
    <property type="protein sequence ID" value="KMZ59256.1"/>
    <property type="molecule type" value="Genomic_DNA"/>
</dbReference>